<gene>
    <name evidence="1" type="ORF">ACFSX9_06200</name>
</gene>
<accession>A0ABW5Z6N4</accession>
<proteinExistence type="predicted"/>
<dbReference type="RefSeq" id="WP_379805739.1">
    <property type="nucleotide sequence ID" value="NZ_JBHUOL010000012.1"/>
</dbReference>
<dbReference type="EMBL" id="JBHUOL010000012">
    <property type="protein sequence ID" value="MFD2908322.1"/>
    <property type="molecule type" value="Genomic_DNA"/>
</dbReference>
<name>A0ABW5Z6N4_9FLAO</name>
<evidence type="ECO:0000313" key="1">
    <source>
        <dbReference type="EMBL" id="MFD2908322.1"/>
    </source>
</evidence>
<evidence type="ECO:0000313" key="2">
    <source>
        <dbReference type="Proteomes" id="UP001597549"/>
    </source>
</evidence>
<dbReference type="Proteomes" id="UP001597549">
    <property type="component" value="Unassembled WGS sequence"/>
</dbReference>
<comment type="caution">
    <text evidence="1">The sequence shown here is derived from an EMBL/GenBank/DDBJ whole genome shotgun (WGS) entry which is preliminary data.</text>
</comment>
<reference evidence="2" key="1">
    <citation type="journal article" date="2019" name="Int. J. Syst. Evol. Microbiol.">
        <title>The Global Catalogue of Microorganisms (GCM) 10K type strain sequencing project: providing services to taxonomists for standard genome sequencing and annotation.</title>
        <authorList>
            <consortium name="The Broad Institute Genomics Platform"/>
            <consortium name="The Broad Institute Genome Sequencing Center for Infectious Disease"/>
            <person name="Wu L."/>
            <person name="Ma J."/>
        </authorList>
    </citation>
    <scope>NUCLEOTIDE SEQUENCE [LARGE SCALE GENOMIC DNA]</scope>
    <source>
        <strain evidence="2">KCTC 52644</strain>
    </source>
</reference>
<organism evidence="1 2">
    <name type="scientific">Flavobacterium ardleyense</name>
    <dbReference type="NCBI Taxonomy" id="2038737"/>
    <lineage>
        <taxon>Bacteria</taxon>
        <taxon>Pseudomonadati</taxon>
        <taxon>Bacteroidota</taxon>
        <taxon>Flavobacteriia</taxon>
        <taxon>Flavobacteriales</taxon>
        <taxon>Flavobacteriaceae</taxon>
        <taxon>Flavobacterium</taxon>
    </lineage>
</organism>
<keyword evidence="2" id="KW-1185">Reference proteome</keyword>
<sequence length="177" mass="19790">MKKISISIPKPCNENWNAMLPEEMGRFCQSCSKTVIDFTKSSDAEITNYFQNNTAVKTCGRFKSDQLHALKIEIPEQILLQQKSFRNMFLLALLITMGTTLLSCKDVNNNSQPLGEIVVIQDSIVKPKDSVIQVEKTGEVTKLGMVICEQPEPTKVLKTQKVAEPPMITGEIAIDEE</sequence>
<protein>
    <submittedName>
        <fullName evidence="1">Uncharacterized protein</fullName>
    </submittedName>
</protein>